<protein>
    <submittedName>
        <fullName evidence="1">Uncharacterized protein</fullName>
    </submittedName>
</protein>
<proteinExistence type="predicted"/>
<reference evidence="1" key="1">
    <citation type="submission" date="2020-08" db="EMBL/GenBank/DDBJ databases">
        <title>Multicomponent nature underlies the extraordinary mechanical properties of spider dragline silk.</title>
        <authorList>
            <person name="Kono N."/>
            <person name="Nakamura H."/>
            <person name="Mori M."/>
            <person name="Yoshida Y."/>
            <person name="Ohtoshi R."/>
            <person name="Malay A.D."/>
            <person name="Moran D.A.P."/>
            <person name="Tomita M."/>
            <person name="Numata K."/>
            <person name="Arakawa K."/>
        </authorList>
    </citation>
    <scope>NUCLEOTIDE SEQUENCE</scope>
</reference>
<keyword evidence="2" id="KW-1185">Reference proteome</keyword>
<evidence type="ECO:0000313" key="2">
    <source>
        <dbReference type="Proteomes" id="UP000887159"/>
    </source>
</evidence>
<dbReference type="EMBL" id="BMAU01021350">
    <property type="protein sequence ID" value="GFY19018.1"/>
    <property type="molecule type" value="Genomic_DNA"/>
</dbReference>
<gene>
    <name evidence="1" type="ORF">TNCV_3877061</name>
</gene>
<comment type="caution">
    <text evidence="1">The sequence shown here is derived from an EMBL/GenBank/DDBJ whole genome shotgun (WGS) entry which is preliminary data.</text>
</comment>
<dbReference type="AlphaFoldDB" id="A0A8X6SWN6"/>
<name>A0A8X6SWN6_TRICX</name>
<accession>A0A8X6SWN6</accession>
<evidence type="ECO:0000313" key="1">
    <source>
        <dbReference type="EMBL" id="GFY19018.1"/>
    </source>
</evidence>
<dbReference type="Proteomes" id="UP000887159">
    <property type="component" value="Unassembled WGS sequence"/>
</dbReference>
<organism evidence="1 2">
    <name type="scientific">Trichonephila clavipes</name>
    <name type="common">Golden silk orbweaver</name>
    <name type="synonym">Nephila clavipes</name>
    <dbReference type="NCBI Taxonomy" id="2585209"/>
    <lineage>
        <taxon>Eukaryota</taxon>
        <taxon>Metazoa</taxon>
        <taxon>Ecdysozoa</taxon>
        <taxon>Arthropoda</taxon>
        <taxon>Chelicerata</taxon>
        <taxon>Arachnida</taxon>
        <taxon>Araneae</taxon>
        <taxon>Araneomorphae</taxon>
        <taxon>Entelegynae</taxon>
        <taxon>Araneoidea</taxon>
        <taxon>Nephilidae</taxon>
        <taxon>Trichonephila</taxon>
    </lineage>
</organism>
<sequence length="116" mass="13203">MPFAVQWTVTNISASLDNLALIEKETLETIVFAVIRCQHRGINVMIWSTLHLSPIEIIWSWVAGRLAHHPSPTSKVDKVCHRLESALNMLPIFVIQVQFDPMYKVILPAGRGSYFF</sequence>